<dbReference type="SMART" id="SM00198">
    <property type="entry name" value="SCP"/>
    <property type="match status" value="1"/>
</dbReference>
<sequence length="221" mass="25158">MILLVIFPAIIVVVASYECEGGKLTPTERKNIVTQINKYRSRLIRGKLKNKDGYLMPKGKNMLRMRWDCKLEKSAQNWANMCVFGHSPSSERRGIGENVYAYWSSGSVRDLKKTAGTDAGRLWWSELEKYYSDNPSNNLTSEVAMENILHFTQMAWGETYKLGSGVDHNIVMVARTLVFICHYFPGGNMVKDLIYELGNPCKHNKDCRTKRCSAKSGLCKK</sequence>
<organism evidence="3">
    <name type="scientific">Dirofilaria immitis</name>
    <name type="common">Canine heartworm</name>
    <dbReference type="NCBI Taxonomy" id="6287"/>
    <lineage>
        <taxon>Eukaryota</taxon>
        <taxon>Metazoa</taxon>
        <taxon>Ecdysozoa</taxon>
        <taxon>Nematoda</taxon>
        <taxon>Chromadorea</taxon>
        <taxon>Rhabditida</taxon>
        <taxon>Spirurina</taxon>
        <taxon>Spiruromorpha</taxon>
        <taxon>Filarioidea</taxon>
        <taxon>Onchocercidae</taxon>
        <taxon>Dirofilaria</taxon>
    </lineage>
</organism>
<dbReference type="PANTHER" id="PTHR10334">
    <property type="entry name" value="CYSTEINE-RICH SECRETORY PROTEIN-RELATED"/>
    <property type="match status" value="1"/>
</dbReference>
<accession>O18347</accession>
<dbReference type="Pfam" id="PF00188">
    <property type="entry name" value="CAP"/>
    <property type="match status" value="1"/>
</dbReference>
<dbReference type="InterPro" id="IPR035940">
    <property type="entry name" value="CAP_sf"/>
</dbReference>
<dbReference type="EMBL" id="AF001100">
    <property type="protein sequence ID" value="AAB62535.1"/>
    <property type="molecule type" value="mRNA"/>
</dbReference>
<dbReference type="PRINTS" id="PR00838">
    <property type="entry name" value="V5ALLERGEN"/>
</dbReference>
<dbReference type="InterPro" id="IPR002413">
    <property type="entry name" value="V5_allergen-like"/>
</dbReference>
<dbReference type="CDD" id="cd05380">
    <property type="entry name" value="CAP_euk"/>
    <property type="match status" value="1"/>
</dbReference>
<dbReference type="SUPFAM" id="SSF55797">
    <property type="entry name" value="PR-1-like"/>
    <property type="match status" value="1"/>
</dbReference>
<name>O18347_DIRIM</name>
<dbReference type="PRINTS" id="PR00837">
    <property type="entry name" value="V5TPXLIKE"/>
</dbReference>
<feature type="chain" id="PRO_5004157387" evidence="1">
    <location>
        <begin position="17"/>
        <end position="221"/>
    </location>
</feature>
<dbReference type="Gene3D" id="3.40.33.10">
    <property type="entry name" value="CAP"/>
    <property type="match status" value="1"/>
</dbReference>
<keyword evidence="1" id="KW-0732">Signal</keyword>
<feature type="signal peptide" evidence="1">
    <location>
        <begin position="1"/>
        <end position="16"/>
    </location>
</feature>
<feature type="domain" description="SCP" evidence="2">
    <location>
        <begin position="27"/>
        <end position="191"/>
    </location>
</feature>
<evidence type="ECO:0000313" key="3">
    <source>
        <dbReference type="EMBL" id="AAB62535.1"/>
    </source>
</evidence>
<reference evidence="3" key="1">
    <citation type="submission" date="1997-04" db="EMBL/GenBank/DDBJ databases">
        <title>Dirofilaria immitis larval cDNA clone isolated with immune dog sera.</title>
        <authorList>
            <person name="Tripp C.A."/>
            <person name="Wisnewski N."/>
        </authorList>
    </citation>
    <scope>NUCLEOTIDE SEQUENCE</scope>
</reference>
<dbReference type="InterPro" id="IPR014044">
    <property type="entry name" value="CAP_dom"/>
</dbReference>
<proteinExistence type="evidence at transcript level"/>
<dbReference type="InterPro" id="IPR001283">
    <property type="entry name" value="CRISP-related"/>
</dbReference>
<dbReference type="AlphaFoldDB" id="O18347"/>
<gene>
    <name evidence="3" type="primary">nDiVA833</name>
</gene>
<evidence type="ECO:0000256" key="1">
    <source>
        <dbReference type="SAM" id="SignalP"/>
    </source>
</evidence>
<protein>
    <submittedName>
        <fullName evidence="3">Venom allergen antigen 5-like protein</fullName>
    </submittedName>
</protein>
<evidence type="ECO:0000259" key="2">
    <source>
        <dbReference type="SMART" id="SM00198"/>
    </source>
</evidence>